<organism evidence="2">
    <name type="scientific">marine sediment metagenome</name>
    <dbReference type="NCBI Taxonomy" id="412755"/>
    <lineage>
        <taxon>unclassified sequences</taxon>
        <taxon>metagenomes</taxon>
        <taxon>ecological metagenomes</taxon>
    </lineage>
</organism>
<dbReference type="NCBIfam" id="TIGR03725">
    <property type="entry name" value="T6A_YeaZ"/>
    <property type="match status" value="1"/>
</dbReference>
<evidence type="ECO:0000259" key="1">
    <source>
        <dbReference type="Pfam" id="PF00814"/>
    </source>
</evidence>
<dbReference type="PANTHER" id="PTHR11735">
    <property type="entry name" value="TRNA N6-ADENOSINE THREONYLCARBAMOYLTRANSFERASE"/>
    <property type="match status" value="1"/>
</dbReference>
<accession>X1PMN9</accession>
<dbReference type="InterPro" id="IPR022496">
    <property type="entry name" value="T6A_TsaB"/>
</dbReference>
<feature type="non-terminal residue" evidence="2">
    <location>
        <position position="170"/>
    </location>
</feature>
<protein>
    <recommendedName>
        <fullName evidence="1">Gcp-like domain-containing protein</fullName>
    </recommendedName>
</protein>
<sequence length="170" mass="18244">MQLAIDTSTDSASLALVQDGKVLAEATWRCGQNHSVELLPRLARLLDETKVGLQAISCVIVAKGPGSFNGLRVGISTAKGFAFSLGIPIIGISSLEVEAHRHAETGLPICPIFNAGRGEIATAMYQKKDNKWRQLAAEHITTVDALCSEITGKTIFCGEYVPVIARQLRK</sequence>
<dbReference type="InterPro" id="IPR043129">
    <property type="entry name" value="ATPase_NBD"/>
</dbReference>
<reference evidence="2" key="1">
    <citation type="journal article" date="2014" name="Front. Microbiol.">
        <title>High frequency of phylogenetically diverse reductive dehalogenase-homologous genes in deep subseafloor sedimentary metagenomes.</title>
        <authorList>
            <person name="Kawai M."/>
            <person name="Futagami T."/>
            <person name="Toyoda A."/>
            <person name="Takaki Y."/>
            <person name="Nishi S."/>
            <person name="Hori S."/>
            <person name="Arai W."/>
            <person name="Tsubouchi T."/>
            <person name="Morono Y."/>
            <person name="Uchiyama I."/>
            <person name="Ito T."/>
            <person name="Fujiyama A."/>
            <person name="Inagaki F."/>
            <person name="Takami H."/>
        </authorList>
    </citation>
    <scope>NUCLEOTIDE SEQUENCE</scope>
    <source>
        <strain evidence="2">Expedition CK06-06</strain>
    </source>
</reference>
<dbReference type="EMBL" id="BARV01031986">
    <property type="protein sequence ID" value="GAI43796.1"/>
    <property type="molecule type" value="Genomic_DNA"/>
</dbReference>
<dbReference type="GO" id="GO:0005829">
    <property type="term" value="C:cytosol"/>
    <property type="evidence" value="ECO:0007669"/>
    <property type="project" value="TreeGrafter"/>
</dbReference>
<comment type="caution">
    <text evidence="2">The sequence shown here is derived from an EMBL/GenBank/DDBJ whole genome shotgun (WGS) entry which is preliminary data.</text>
</comment>
<dbReference type="CDD" id="cd24032">
    <property type="entry name" value="ASKHA_NBD_TsaB"/>
    <property type="match status" value="1"/>
</dbReference>
<dbReference type="Pfam" id="PF00814">
    <property type="entry name" value="TsaD"/>
    <property type="match status" value="1"/>
</dbReference>
<dbReference type="GO" id="GO:0002949">
    <property type="term" value="P:tRNA threonylcarbamoyladenosine modification"/>
    <property type="evidence" value="ECO:0007669"/>
    <property type="project" value="InterPro"/>
</dbReference>
<name>X1PMN9_9ZZZZ</name>
<proteinExistence type="predicted"/>
<evidence type="ECO:0000313" key="2">
    <source>
        <dbReference type="EMBL" id="GAI43796.1"/>
    </source>
</evidence>
<dbReference type="Gene3D" id="3.30.420.40">
    <property type="match status" value="2"/>
</dbReference>
<dbReference type="SUPFAM" id="SSF53067">
    <property type="entry name" value="Actin-like ATPase domain"/>
    <property type="match status" value="1"/>
</dbReference>
<dbReference type="PANTHER" id="PTHR11735:SF11">
    <property type="entry name" value="TRNA THREONYLCARBAMOYLADENOSINE BIOSYNTHESIS PROTEIN TSAB"/>
    <property type="match status" value="1"/>
</dbReference>
<dbReference type="AlphaFoldDB" id="X1PMN9"/>
<dbReference type="InterPro" id="IPR000905">
    <property type="entry name" value="Gcp-like_dom"/>
</dbReference>
<feature type="domain" description="Gcp-like" evidence="1">
    <location>
        <begin position="31"/>
        <end position="146"/>
    </location>
</feature>
<gene>
    <name evidence="2" type="ORF">S06H3_50508</name>
</gene>